<reference evidence="3" key="1">
    <citation type="journal article" date="2014" name="Int. J. Syst. Evol. Microbiol.">
        <title>Complete genome sequence of Corynebacterium casei LMG S-19264T (=DSM 44701T), isolated from a smear-ripened cheese.</title>
        <authorList>
            <consortium name="US DOE Joint Genome Institute (JGI-PGF)"/>
            <person name="Walter F."/>
            <person name="Albersmeier A."/>
            <person name="Kalinowski J."/>
            <person name="Ruckert C."/>
        </authorList>
    </citation>
    <scope>NUCLEOTIDE SEQUENCE</scope>
    <source>
        <strain evidence="3">VKM Ac-2007</strain>
    </source>
</reference>
<dbReference type="PANTHER" id="PTHR43625:SF40">
    <property type="entry name" value="ALDO-KETO REDUCTASE YAKC [NADP(+)]"/>
    <property type="match status" value="1"/>
</dbReference>
<comment type="caution">
    <text evidence="3">The sequence shown here is derived from an EMBL/GenBank/DDBJ whole genome shotgun (WGS) entry which is preliminary data.</text>
</comment>
<name>A0A9W6HY29_9ACTN</name>
<accession>A0A9W6HY29</accession>
<proteinExistence type="predicted"/>
<organism evidence="3 4">
    <name type="scientific">Streptosporangium carneum</name>
    <dbReference type="NCBI Taxonomy" id="47481"/>
    <lineage>
        <taxon>Bacteria</taxon>
        <taxon>Bacillati</taxon>
        <taxon>Actinomycetota</taxon>
        <taxon>Actinomycetes</taxon>
        <taxon>Streptosporangiales</taxon>
        <taxon>Streptosporangiaceae</taxon>
        <taxon>Streptosporangium</taxon>
    </lineage>
</organism>
<evidence type="ECO:0000313" key="4">
    <source>
        <dbReference type="Proteomes" id="UP001143474"/>
    </source>
</evidence>
<dbReference type="EMBL" id="BSEV01000001">
    <property type="protein sequence ID" value="GLK07504.1"/>
    <property type="molecule type" value="Genomic_DNA"/>
</dbReference>
<dbReference type="CDD" id="cd19088">
    <property type="entry name" value="AKR_AKR13B1"/>
    <property type="match status" value="1"/>
</dbReference>
<evidence type="ECO:0000313" key="3">
    <source>
        <dbReference type="EMBL" id="GLK07504.1"/>
    </source>
</evidence>
<reference evidence="3" key="2">
    <citation type="submission" date="2023-01" db="EMBL/GenBank/DDBJ databases">
        <authorList>
            <person name="Sun Q."/>
            <person name="Evtushenko L."/>
        </authorList>
    </citation>
    <scope>NUCLEOTIDE SEQUENCE</scope>
    <source>
        <strain evidence="3">VKM Ac-2007</strain>
    </source>
</reference>
<feature type="domain" description="NADP-dependent oxidoreductase" evidence="2">
    <location>
        <begin position="22"/>
        <end position="287"/>
    </location>
</feature>
<dbReference type="NCBIfam" id="NF007695">
    <property type="entry name" value="PRK10376.1"/>
    <property type="match status" value="1"/>
</dbReference>
<dbReference type="GO" id="GO:0016491">
    <property type="term" value="F:oxidoreductase activity"/>
    <property type="evidence" value="ECO:0007669"/>
    <property type="project" value="UniProtKB-KW"/>
</dbReference>
<dbReference type="GO" id="GO:0005737">
    <property type="term" value="C:cytoplasm"/>
    <property type="evidence" value="ECO:0007669"/>
    <property type="project" value="TreeGrafter"/>
</dbReference>
<dbReference type="InterPro" id="IPR050791">
    <property type="entry name" value="Aldo-Keto_reductase"/>
</dbReference>
<dbReference type="RefSeq" id="WP_271216035.1">
    <property type="nucleotide sequence ID" value="NZ_BAAAVD010000006.1"/>
</dbReference>
<evidence type="ECO:0000259" key="2">
    <source>
        <dbReference type="Pfam" id="PF00248"/>
    </source>
</evidence>
<dbReference type="InterPro" id="IPR036812">
    <property type="entry name" value="NAD(P)_OxRdtase_dom_sf"/>
</dbReference>
<dbReference type="SUPFAM" id="SSF51430">
    <property type="entry name" value="NAD(P)-linked oxidoreductase"/>
    <property type="match status" value="1"/>
</dbReference>
<sequence length="296" mass="32412">MTHTRIDTAGHWKLEGETRIARIGFGAMRLPARGWDGPAGERDSALAVLRRAVELGVDHIDTAAFYFYEDLAANELIRAALRPYPEHLVIATKVGPRRGPEGWLPTAGPKELRADVEQNLRELGRDSLDLVYLRVGHIGPSTESIAERFAVLAAMREEGLIRHLGLSNVSKAQLAEARALAPVAAVQNHFHLLRQREDADMLAECEREGIAYAPFFPLGGFGLPDDGRIRRVADRHGVTVAKVMLAWLLARSPVTLAIPGTSSPAHLAENVAAAELRLTPEDMDELAVVRAPEEEN</sequence>
<dbReference type="PANTHER" id="PTHR43625">
    <property type="entry name" value="AFLATOXIN B1 ALDEHYDE REDUCTASE"/>
    <property type="match status" value="1"/>
</dbReference>
<evidence type="ECO:0000256" key="1">
    <source>
        <dbReference type="ARBA" id="ARBA00023002"/>
    </source>
</evidence>
<dbReference type="Gene3D" id="3.20.20.100">
    <property type="entry name" value="NADP-dependent oxidoreductase domain"/>
    <property type="match status" value="1"/>
</dbReference>
<dbReference type="PRINTS" id="PR00069">
    <property type="entry name" value="ALDKETRDTASE"/>
</dbReference>
<gene>
    <name evidence="3" type="ORF">GCM10017600_09090</name>
</gene>
<keyword evidence="1" id="KW-0560">Oxidoreductase</keyword>
<keyword evidence="4" id="KW-1185">Reference proteome</keyword>
<dbReference type="InterPro" id="IPR020471">
    <property type="entry name" value="AKR"/>
</dbReference>
<protein>
    <submittedName>
        <fullName evidence="3">Oxidoreductase</fullName>
    </submittedName>
</protein>
<dbReference type="AlphaFoldDB" id="A0A9W6HY29"/>
<dbReference type="Pfam" id="PF00248">
    <property type="entry name" value="Aldo_ket_red"/>
    <property type="match status" value="1"/>
</dbReference>
<dbReference type="InterPro" id="IPR023210">
    <property type="entry name" value="NADP_OxRdtase_dom"/>
</dbReference>
<dbReference type="Proteomes" id="UP001143474">
    <property type="component" value="Unassembled WGS sequence"/>
</dbReference>